<dbReference type="AlphaFoldDB" id="A0A7J9CZ10"/>
<reference evidence="1 2" key="1">
    <citation type="journal article" date="2019" name="Genome Biol. Evol.">
        <title>Insights into the evolution of the New World diploid cottons (Gossypium, subgenus Houzingenia) based on genome sequencing.</title>
        <authorList>
            <person name="Grover C.E."/>
            <person name="Arick M.A. 2nd"/>
            <person name="Thrash A."/>
            <person name="Conover J.L."/>
            <person name="Sanders W.S."/>
            <person name="Peterson D.G."/>
            <person name="Frelichowski J.E."/>
            <person name="Scheffler J.A."/>
            <person name="Scheffler B.E."/>
            <person name="Wendel J.F."/>
        </authorList>
    </citation>
    <scope>NUCLEOTIDE SEQUENCE [LARGE SCALE GENOMIC DNA]</scope>
    <source>
        <strain evidence="1">5</strain>
        <tissue evidence="1">Leaf</tissue>
    </source>
</reference>
<organism evidence="1 2">
    <name type="scientific">Gossypium gossypioides</name>
    <name type="common">Mexican cotton</name>
    <name type="synonym">Selera gossypioides</name>
    <dbReference type="NCBI Taxonomy" id="34282"/>
    <lineage>
        <taxon>Eukaryota</taxon>
        <taxon>Viridiplantae</taxon>
        <taxon>Streptophyta</taxon>
        <taxon>Embryophyta</taxon>
        <taxon>Tracheophyta</taxon>
        <taxon>Spermatophyta</taxon>
        <taxon>Magnoliopsida</taxon>
        <taxon>eudicotyledons</taxon>
        <taxon>Gunneridae</taxon>
        <taxon>Pentapetalae</taxon>
        <taxon>rosids</taxon>
        <taxon>malvids</taxon>
        <taxon>Malvales</taxon>
        <taxon>Malvaceae</taxon>
        <taxon>Malvoideae</taxon>
        <taxon>Gossypium</taxon>
    </lineage>
</organism>
<gene>
    <name evidence="1" type="ORF">Gogos_020559</name>
</gene>
<dbReference type="OrthoDB" id="983866at2759"/>
<evidence type="ECO:0000313" key="2">
    <source>
        <dbReference type="Proteomes" id="UP000593579"/>
    </source>
</evidence>
<feature type="non-terminal residue" evidence="1">
    <location>
        <position position="196"/>
    </location>
</feature>
<evidence type="ECO:0000313" key="1">
    <source>
        <dbReference type="EMBL" id="MBA0753717.1"/>
    </source>
</evidence>
<feature type="non-terminal residue" evidence="1">
    <location>
        <position position="1"/>
    </location>
</feature>
<comment type="caution">
    <text evidence="1">The sequence shown here is derived from an EMBL/GenBank/DDBJ whole genome shotgun (WGS) entry which is preliminary data.</text>
</comment>
<dbReference type="Proteomes" id="UP000593579">
    <property type="component" value="Unassembled WGS sequence"/>
</dbReference>
<sequence length="196" mass="20880">NNFGSVGCGNLATVLSNEADSLAGCVQPRCDDGASESGCFTLIPGNFTSYTVNMTAMYPDSIKCASAFIFSVYSFSSAYPLPTGINIGTTHVPAVLSWNSTYCGDAGGCLQPSCRINKKTSSNVVCSLAIPKGLNSFFANMSDMVNSSDYRRKRSCGCASLISYNIDLTDDFNLSNRTHAPTQLQWGTLISGECYL</sequence>
<accession>A0A7J9CZ10</accession>
<protein>
    <submittedName>
        <fullName evidence="1">Uncharacterized protein</fullName>
    </submittedName>
</protein>
<keyword evidence="2" id="KW-1185">Reference proteome</keyword>
<dbReference type="EMBL" id="JABEZY010257686">
    <property type="protein sequence ID" value="MBA0753717.1"/>
    <property type="molecule type" value="Genomic_DNA"/>
</dbReference>
<name>A0A7J9CZ10_GOSGO</name>
<proteinExistence type="predicted"/>